<proteinExistence type="predicted"/>
<protein>
    <recommendedName>
        <fullName evidence="3">Glycosyl hydrolases family 18</fullName>
    </recommendedName>
</protein>
<reference evidence="1 2" key="1">
    <citation type="submission" date="2016-10" db="EMBL/GenBank/DDBJ databases">
        <authorList>
            <person name="de Groot N.N."/>
        </authorList>
    </citation>
    <scope>NUCLEOTIDE SEQUENCE [LARGE SCALE GENOMIC DNA]</scope>
    <source>
        <strain evidence="1 2">CGMCC 4.2023</strain>
    </source>
</reference>
<accession>A0A1H6B3A3</accession>
<dbReference type="Gene3D" id="3.20.20.80">
    <property type="entry name" value="Glycosidases"/>
    <property type="match status" value="1"/>
</dbReference>
<dbReference type="EMBL" id="FNVU01000006">
    <property type="protein sequence ID" value="SEG55090.1"/>
    <property type="molecule type" value="Genomic_DNA"/>
</dbReference>
<dbReference type="Proteomes" id="UP000236754">
    <property type="component" value="Unassembled WGS sequence"/>
</dbReference>
<dbReference type="SUPFAM" id="SSF51445">
    <property type="entry name" value="(Trans)glycosidases"/>
    <property type="match status" value="1"/>
</dbReference>
<sequence length="339" mass="36198">MTRRTALRWLRRAAIGGTALAVVAVLGAAGALRAQYAGNPAAAGRTRGHDAVWLGHAWVDGTRTPAELALLRARVRGTGIHDLYVHTGPLSADGSLDPQLYPAAAAFIADVHRELPGIRVQAWLGDTVAHGGTPGLHLDDRAVRERIRDSAQQVLDAGFEGVHLDLEPVLSGDAGYLRTLEAVHELTGDRGVPLSAAAPQIDPLPHLHALSQLAFTHPKWWSQRYFGQVAARVDQIAVMAYDTSMPTESLFGGYVAQQTSLALHVTPATTNLLIGLPGYHTEDMGHHGYAETVGAAVRGARVSLARTARDRRAFGLALYVDFGASTGDWTAYRTGWGTP</sequence>
<dbReference type="InterPro" id="IPR017853">
    <property type="entry name" value="GH"/>
</dbReference>
<dbReference type="RefSeq" id="WP_235032119.1">
    <property type="nucleotide sequence ID" value="NZ_FNVU01000006.1"/>
</dbReference>
<dbReference type="AlphaFoldDB" id="A0A1H6B3A3"/>
<gene>
    <name evidence="1" type="ORF">SAMN05216223_106171</name>
</gene>
<organism evidence="1 2">
    <name type="scientific">Actinacidiphila yanglinensis</name>
    <dbReference type="NCBI Taxonomy" id="310779"/>
    <lineage>
        <taxon>Bacteria</taxon>
        <taxon>Bacillati</taxon>
        <taxon>Actinomycetota</taxon>
        <taxon>Actinomycetes</taxon>
        <taxon>Kitasatosporales</taxon>
        <taxon>Streptomycetaceae</taxon>
        <taxon>Actinacidiphila</taxon>
    </lineage>
</organism>
<name>A0A1H6B3A3_9ACTN</name>
<keyword evidence="2" id="KW-1185">Reference proteome</keyword>
<evidence type="ECO:0000313" key="1">
    <source>
        <dbReference type="EMBL" id="SEG55090.1"/>
    </source>
</evidence>
<evidence type="ECO:0008006" key="3">
    <source>
        <dbReference type="Google" id="ProtNLM"/>
    </source>
</evidence>
<evidence type="ECO:0000313" key="2">
    <source>
        <dbReference type="Proteomes" id="UP000236754"/>
    </source>
</evidence>